<keyword evidence="4 15" id="KW-0479">Metal-binding</keyword>
<evidence type="ECO:0000256" key="6">
    <source>
        <dbReference type="ARBA" id="ARBA00022771"/>
    </source>
</evidence>
<evidence type="ECO:0000259" key="17">
    <source>
        <dbReference type="PROSITE" id="PS51997"/>
    </source>
</evidence>
<dbReference type="GO" id="GO:0016787">
    <property type="term" value="F:hydrolase activity"/>
    <property type="evidence" value="ECO:0007669"/>
    <property type="project" value="UniProtKB-KW"/>
</dbReference>
<dbReference type="Proteomes" id="UP000029725">
    <property type="component" value="Unassembled WGS sequence"/>
</dbReference>
<feature type="region of interest" description="C4" evidence="15">
    <location>
        <begin position="134"/>
        <end position="164"/>
    </location>
</feature>
<dbReference type="EMBL" id="JMKJ01000085">
    <property type="protein sequence ID" value="KGG52413.1"/>
    <property type="molecule type" value="Genomic_DNA"/>
</dbReference>
<dbReference type="InterPro" id="IPR045055">
    <property type="entry name" value="DNA2/NAM7-like"/>
</dbReference>
<dbReference type="VEuPathDB" id="MicrosporidiaDB:DI09_177p40"/>
<name>A0A098VTL1_9MICR</name>
<dbReference type="HOGENOM" id="CLU_001666_4_3_1"/>
<dbReference type="Gene3D" id="3.40.50.300">
    <property type="entry name" value="P-loop containing nucleotide triphosphate hydrolases"/>
    <property type="match status" value="2"/>
</dbReference>
<comment type="catalytic activity">
    <reaction evidence="13">
        <text>ATP + H2O = ADP + phosphate + H(+)</text>
        <dbReference type="Rhea" id="RHEA:13065"/>
        <dbReference type="ChEBI" id="CHEBI:15377"/>
        <dbReference type="ChEBI" id="CHEBI:15378"/>
        <dbReference type="ChEBI" id="CHEBI:30616"/>
        <dbReference type="ChEBI" id="CHEBI:43474"/>
        <dbReference type="ChEBI" id="CHEBI:456216"/>
        <dbReference type="EC" id="3.6.4.13"/>
    </reaction>
    <physiologicalReaction direction="left-to-right" evidence="13">
        <dbReference type="Rhea" id="RHEA:13066"/>
    </physiologicalReaction>
</comment>
<keyword evidence="6 15" id="KW-0863">Zinc-finger</keyword>
<keyword evidence="5" id="KW-0547">Nucleotide-binding</keyword>
<evidence type="ECO:0000256" key="2">
    <source>
        <dbReference type="ARBA" id="ARBA00007913"/>
    </source>
</evidence>
<dbReference type="Gene3D" id="6.10.140.1240">
    <property type="match status" value="1"/>
</dbReference>
<dbReference type="CDD" id="cd21407">
    <property type="entry name" value="1B_UPF1-like"/>
    <property type="match status" value="1"/>
</dbReference>
<dbReference type="CDD" id="cd18808">
    <property type="entry name" value="SF1_C_Upf1"/>
    <property type="match status" value="1"/>
</dbReference>
<evidence type="ECO:0000256" key="11">
    <source>
        <dbReference type="ARBA" id="ARBA00023161"/>
    </source>
</evidence>
<dbReference type="GO" id="GO:0003723">
    <property type="term" value="F:RNA binding"/>
    <property type="evidence" value="ECO:0007669"/>
    <property type="project" value="InterPro"/>
</dbReference>
<evidence type="ECO:0000256" key="15">
    <source>
        <dbReference type="PROSITE-ProRule" id="PRU01341"/>
    </source>
</evidence>
<evidence type="ECO:0000256" key="8">
    <source>
        <dbReference type="ARBA" id="ARBA00022806"/>
    </source>
</evidence>
<evidence type="ECO:0000256" key="5">
    <source>
        <dbReference type="ARBA" id="ARBA00022741"/>
    </source>
</evidence>
<dbReference type="GO" id="GO:0003678">
    <property type="term" value="F:DNA helicase activity"/>
    <property type="evidence" value="ECO:0007669"/>
    <property type="project" value="UniProtKB-EC"/>
</dbReference>
<dbReference type="Pfam" id="PF09416">
    <property type="entry name" value="UPF1_Zn_bind"/>
    <property type="match status" value="1"/>
</dbReference>
<feature type="compositionally biased region" description="Acidic residues" evidence="16">
    <location>
        <begin position="52"/>
        <end position="72"/>
    </location>
</feature>
<dbReference type="FunFam" id="3.40.50.300:FF:000097">
    <property type="entry name" value="Regulator of nonsense transcripts 1"/>
    <property type="match status" value="1"/>
</dbReference>
<dbReference type="CDD" id="cd18039">
    <property type="entry name" value="DEXXQc_UPF1"/>
    <property type="match status" value="1"/>
</dbReference>
<evidence type="ECO:0000256" key="9">
    <source>
        <dbReference type="ARBA" id="ARBA00022833"/>
    </source>
</evidence>
<feature type="domain" description="Upf1" evidence="17">
    <location>
        <begin position="66"/>
        <end position="220"/>
    </location>
</feature>
<dbReference type="OrthoDB" id="6513042at2759"/>
<dbReference type="GO" id="GO:0000184">
    <property type="term" value="P:nuclear-transcribed mRNA catabolic process, nonsense-mediated decay"/>
    <property type="evidence" value="ECO:0007669"/>
    <property type="project" value="UniProtKB-KW"/>
</dbReference>
<evidence type="ECO:0000313" key="18">
    <source>
        <dbReference type="EMBL" id="KGG52413.1"/>
    </source>
</evidence>
<protein>
    <recommendedName>
        <fullName evidence="17">Upf1 domain-containing protein</fullName>
    </recommendedName>
</protein>
<keyword evidence="11" id="KW-0866">Nonsense-mediated mRNA decay</keyword>
<gene>
    <name evidence="18" type="ORF">DI09_177p40</name>
</gene>
<proteinExistence type="inferred from homology"/>
<dbReference type="InterPro" id="IPR041679">
    <property type="entry name" value="DNA2/NAM7-like_C"/>
</dbReference>
<dbReference type="InterPro" id="IPR040812">
    <property type="entry name" value="UPF1_1B_dom"/>
</dbReference>
<dbReference type="SMART" id="SM00382">
    <property type="entry name" value="AAA"/>
    <property type="match status" value="1"/>
</dbReference>
<evidence type="ECO:0000313" key="19">
    <source>
        <dbReference type="Proteomes" id="UP000029725"/>
    </source>
</evidence>
<dbReference type="PANTHER" id="PTHR10887:SF364">
    <property type="entry name" value="REGULATOR OF NONSENSE TRANSCRIPTS 1"/>
    <property type="match status" value="1"/>
</dbReference>
<evidence type="ECO:0000256" key="10">
    <source>
        <dbReference type="ARBA" id="ARBA00022840"/>
    </source>
</evidence>
<feature type="region of interest" description="CC/SHH/C" evidence="15">
    <location>
        <begin position="88"/>
        <end position="116"/>
    </location>
</feature>
<feature type="region of interest" description="Disordered" evidence="16">
    <location>
        <begin position="919"/>
        <end position="941"/>
    </location>
</feature>
<evidence type="ECO:0000256" key="3">
    <source>
        <dbReference type="ARBA" id="ARBA00022490"/>
    </source>
</evidence>
<reference evidence="18 19" key="1">
    <citation type="submission" date="2014-04" db="EMBL/GenBank/DDBJ databases">
        <title>A new species of microsporidia sheds light on the evolution of extreme parasitism.</title>
        <authorList>
            <person name="Haag K.L."/>
            <person name="James T.Y."/>
            <person name="Larsson R."/>
            <person name="Schaer T.M."/>
            <person name="Refardt D."/>
            <person name="Pombert J.-F."/>
            <person name="Ebert D."/>
        </authorList>
    </citation>
    <scope>NUCLEOTIDE SEQUENCE [LARGE SCALE GENOMIC DNA]</scope>
    <source>
        <strain evidence="18 19">UGP3</strain>
        <tissue evidence="18">Spores</tissue>
    </source>
</reference>
<evidence type="ECO:0000256" key="7">
    <source>
        <dbReference type="ARBA" id="ARBA00022801"/>
    </source>
</evidence>
<feature type="region of interest" description="C3H" evidence="15">
    <location>
        <begin position="74"/>
        <end position="106"/>
    </location>
</feature>
<dbReference type="Pfam" id="PF13086">
    <property type="entry name" value="AAA_11"/>
    <property type="match status" value="2"/>
</dbReference>
<feature type="region of interest" description="Disordered" evidence="16">
    <location>
        <begin position="33"/>
        <end position="72"/>
    </location>
</feature>
<dbReference type="Pfam" id="PF18141">
    <property type="entry name" value="UPF1_1B_dom"/>
    <property type="match status" value="1"/>
</dbReference>
<keyword evidence="8" id="KW-0347">Helicase</keyword>
<evidence type="ECO:0000256" key="1">
    <source>
        <dbReference type="ARBA" id="ARBA00004496"/>
    </source>
</evidence>
<dbReference type="GO" id="GO:0005524">
    <property type="term" value="F:ATP binding"/>
    <property type="evidence" value="ECO:0007669"/>
    <property type="project" value="UniProtKB-KW"/>
</dbReference>
<comment type="function">
    <text evidence="14">RNA-dependent helicase required for nonsense-mediated decay (NMD) of aberrant mRNAs containing premature stop codons and modulates the expression level of normal mRNAs. Also capable of unwinding double-stranded DNA and translocating on single-stranded DNA.</text>
</comment>
<dbReference type="GO" id="GO:0003724">
    <property type="term" value="F:RNA helicase activity"/>
    <property type="evidence" value="ECO:0007669"/>
    <property type="project" value="UniProtKB-EC"/>
</dbReference>
<accession>A0A098VTL1</accession>
<evidence type="ECO:0000256" key="16">
    <source>
        <dbReference type="SAM" id="MobiDB-lite"/>
    </source>
</evidence>
<comment type="similarity">
    <text evidence="2">Belongs to the DNA2/NAM7 helicase family.</text>
</comment>
<dbReference type="CDD" id="cd21400">
    <property type="entry name" value="ZBD_UPF1-like"/>
    <property type="match status" value="1"/>
</dbReference>
<dbReference type="GO" id="GO:0005737">
    <property type="term" value="C:cytoplasm"/>
    <property type="evidence" value="ECO:0007669"/>
    <property type="project" value="UniProtKB-SubCell"/>
</dbReference>
<dbReference type="InterPro" id="IPR047187">
    <property type="entry name" value="SF1_C_Upf1"/>
</dbReference>
<dbReference type="GO" id="GO:0008270">
    <property type="term" value="F:zinc ion binding"/>
    <property type="evidence" value="ECO:0007669"/>
    <property type="project" value="UniProtKB-UniRule"/>
</dbReference>
<feature type="compositionally biased region" description="Low complexity" evidence="16">
    <location>
        <begin position="352"/>
        <end position="373"/>
    </location>
</feature>
<evidence type="ECO:0000256" key="14">
    <source>
        <dbReference type="ARBA" id="ARBA00055561"/>
    </source>
</evidence>
<feature type="region of interest" description="Disordered" evidence="16">
    <location>
        <begin position="352"/>
        <end position="374"/>
    </location>
</feature>
<dbReference type="SUPFAM" id="SSF52540">
    <property type="entry name" value="P-loop containing nucleoside triphosphate hydrolases"/>
    <property type="match status" value="1"/>
</dbReference>
<dbReference type="InterPro" id="IPR027417">
    <property type="entry name" value="P-loop_NTPase"/>
</dbReference>
<dbReference type="PANTHER" id="PTHR10887">
    <property type="entry name" value="DNA2/NAM7 HELICASE FAMILY"/>
    <property type="match status" value="1"/>
</dbReference>
<dbReference type="InterPro" id="IPR041677">
    <property type="entry name" value="DNA2/NAM7_AAA_11"/>
</dbReference>
<keyword evidence="10" id="KW-0067">ATP-binding</keyword>
<comment type="subcellular location">
    <subcellularLocation>
        <location evidence="1">Cytoplasm</location>
    </subcellularLocation>
</comment>
<organism evidence="18 19">
    <name type="scientific">Mitosporidium daphniae</name>
    <dbReference type="NCBI Taxonomy" id="1485682"/>
    <lineage>
        <taxon>Eukaryota</taxon>
        <taxon>Fungi</taxon>
        <taxon>Fungi incertae sedis</taxon>
        <taxon>Microsporidia</taxon>
        <taxon>Mitosporidium</taxon>
    </lineage>
</organism>
<keyword evidence="19" id="KW-1185">Reference proteome</keyword>
<dbReference type="AlphaFoldDB" id="A0A098VTL1"/>
<dbReference type="InterPro" id="IPR018999">
    <property type="entry name" value="UPF1_CH/ZBD"/>
</dbReference>
<evidence type="ECO:0000256" key="13">
    <source>
        <dbReference type="ARBA" id="ARBA00049390"/>
    </source>
</evidence>
<dbReference type="InterPro" id="IPR003593">
    <property type="entry name" value="AAA+_ATPase"/>
</dbReference>
<evidence type="ECO:0000256" key="4">
    <source>
        <dbReference type="ARBA" id="ARBA00022723"/>
    </source>
</evidence>
<comment type="caution">
    <text evidence="18">The sequence shown here is derived from an EMBL/GenBank/DDBJ whole genome shotgun (WGS) entry which is preliminary data.</text>
</comment>
<evidence type="ECO:0000256" key="12">
    <source>
        <dbReference type="ARBA" id="ARBA00048432"/>
    </source>
</evidence>
<keyword evidence="9 15" id="KW-0862">Zinc</keyword>
<keyword evidence="7" id="KW-0378">Hydrolase</keyword>
<comment type="catalytic activity">
    <reaction evidence="12">
        <text>ATP + H2O = ADP + phosphate + H(+)</text>
        <dbReference type="Rhea" id="RHEA:13065"/>
        <dbReference type="ChEBI" id="CHEBI:15377"/>
        <dbReference type="ChEBI" id="CHEBI:15378"/>
        <dbReference type="ChEBI" id="CHEBI:30616"/>
        <dbReference type="ChEBI" id="CHEBI:43474"/>
        <dbReference type="ChEBI" id="CHEBI:456216"/>
        <dbReference type="EC" id="3.6.4.12"/>
    </reaction>
    <physiologicalReaction direction="left-to-right" evidence="12">
        <dbReference type="Rhea" id="RHEA:13066"/>
    </physiologicalReaction>
</comment>
<dbReference type="Pfam" id="PF13087">
    <property type="entry name" value="AAA_12"/>
    <property type="match status" value="1"/>
</dbReference>
<dbReference type="PROSITE" id="PS51997">
    <property type="entry name" value="UPF1_CH_RICH"/>
    <property type="match status" value="1"/>
</dbReference>
<sequence length="961" mass="104060">MNFNYTSNDSHHASWASVSKSLIDDLDANDAQTEYDQSSIAAPSEVRLSGDEASEFDDDTYLENEDDSGGEDEDHYCKIFDPSSVIKCLTCSKWFCNSRGGTSASHAIHHFVRSKHKEASLHTDSPLGDTILECYLCGCRNVFNLGFIPAKTDTVVVLLCRQPCASGASINSDLAWDLSLWQPLISDRMFLSWLLKVPEDADRKISTAQIGQLEEAWREARQSTSFSLFPADGTEAAANVIPVALSYATVFSYQEVFEPLVKLEAEYDRTLKESQSQSNVAIRWDIGLNGRTVAWFTASNLDSDARVCPGDEMRIKQRLNGWEAVGQVIKVGNPFATGEEIGVELGGGFGGPSRSNQSLSGSLSSVSSASGSGAKPPTHIFSGYSIEFVWKPTSYERMLKALRKLTLTNLSTSRKAPSTSSNAFSCSPLLVSRLLGENIPNEPPAFISNPPVITLQELPSLNPSQSLAVQMALQRPLSLIQGPPGTGKTVTSATLVYHLVKGGRSGSGSAASKTSKSPLLICAPSNVAVDQLTEKIASIGLRVVRVAAKSRELLESSVASLSLHERVKREAMATPGSELGRLFKLLEEQGELSARDETRLAKLRKSAERSTLNSCDVVCTTCVGAGDPRLASRRFRAVLIDEATQATEPETLIPIVHAGVRQVILVGDHKQLGPVIMNKAASKAGLAQSLFERLILLGHRPIRLAVQYRMHPLLSTFPSNMFYEGALQNGISENDRLRKLNGFVWPNQIPMFFLACTGIEEISSSGTSFLNRGEASLVEKLATSLIRDDGIDPSSIGVITPYEGQRAYIVNTMAVTGSLPSSSYGPIEVASVDAFQGREKDYIILSCVRSNDHQGIGFLSDGRRLNVALTRAKYGLILLGNPRVLSRNALWHALLSYFSELGVLVEGPLHALRPCTTPLSKPRKSTSAIASDELKKTSSDEISSLSISGSLSMLTINSETS</sequence>
<dbReference type="Gene3D" id="2.40.30.230">
    <property type="match status" value="1"/>
</dbReference>
<keyword evidence="3" id="KW-0963">Cytoplasm</keyword>